<evidence type="ECO:0000256" key="1">
    <source>
        <dbReference type="SAM" id="SignalP"/>
    </source>
</evidence>
<evidence type="ECO:0000313" key="2">
    <source>
        <dbReference type="EMBL" id="RRJ91906.1"/>
    </source>
</evidence>
<accession>A0A3P3WCY4</accession>
<dbReference type="OrthoDB" id="1466811at2"/>
<dbReference type="RefSeq" id="WP_125018043.1">
    <property type="nucleotide sequence ID" value="NZ_RQVQ01000008.1"/>
</dbReference>
<keyword evidence="3" id="KW-1185">Reference proteome</keyword>
<dbReference type="AlphaFoldDB" id="A0A3P3WCY4"/>
<dbReference type="EMBL" id="RQVQ01000008">
    <property type="protein sequence ID" value="RRJ91906.1"/>
    <property type="molecule type" value="Genomic_DNA"/>
</dbReference>
<dbReference type="Proteomes" id="UP000275719">
    <property type="component" value="Unassembled WGS sequence"/>
</dbReference>
<organism evidence="2 3">
    <name type="scientific">Paenimyroides tangerinum</name>
    <dbReference type="NCBI Taxonomy" id="2488728"/>
    <lineage>
        <taxon>Bacteria</taxon>
        <taxon>Pseudomonadati</taxon>
        <taxon>Bacteroidota</taxon>
        <taxon>Flavobacteriia</taxon>
        <taxon>Flavobacteriales</taxon>
        <taxon>Flavobacteriaceae</taxon>
        <taxon>Paenimyroides</taxon>
    </lineage>
</organism>
<keyword evidence="1" id="KW-0732">Signal</keyword>
<gene>
    <name evidence="2" type="ORF">EG240_04935</name>
</gene>
<feature type="signal peptide" evidence="1">
    <location>
        <begin position="1"/>
        <end position="19"/>
    </location>
</feature>
<protein>
    <submittedName>
        <fullName evidence="2">Uncharacterized protein</fullName>
    </submittedName>
</protein>
<sequence length="266" mass="30244">MKKVLLVLAVIFIGTAVKAQTNDSIPEVEEIDIKETVYKYVGRTVKDTAVVYKPTTSFQVRFGFVNMAKDNQFANSDFGYLRSTGFEFGVVQRRPFSKESNLLGIKYGLTLSYNSVAATDNRVFVLDGNQTVLQTSPQNLRKAHTFFRNSYINIPIALDFDFSTKEYNSANRKFITKDRINFGLGGYVAYNINSKQFVSYKDENGYKITEKQHGKWNVNDFDYGLMAYVGKGDIKLYGKYGLAPVFKNNAQDQKYWTLGIQIELGN</sequence>
<feature type="chain" id="PRO_5018197389" evidence="1">
    <location>
        <begin position="20"/>
        <end position="266"/>
    </location>
</feature>
<proteinExistence type="predicted"/>
<evidence type="ECO:0000313" key="3">
    <source>
        <dbReference type="Proteomes" id="UP000275719"/>
    </source>
</evidence>
<name>A0A3P3WCY4_9FLAO</name>
<reference evidence="2 3" key="1">
    <citation type="submission" date="2018-11" db="EMBL/GenBank/DDBJ databases">
        <title>Flavobacterium sp. nov., YIM 102701-2 draft genome.</title>
        <authorList>
            <person name="Li G."/>
            <person name="Jiang Y."/>
        </authorList>
    </citation>
    <scope>NUCLEOTIDE SEQUENCE [LARGE SCALE GENOMIC DNA]</scope>
    <source>
        <strain evidence="2 3">YIM 102701-2</strain>
    </source>
</reference>
<comment type="caution">
    <text evidence="2">The sequence shown here is derived from an EMBL/GenBank/DDBJ whole genome shotgun (WGS) entry which is preliminary data.</text>
</comment>